<evidence type="ECO:0000256" key="1">
    <source>
        <dbReference type="ARBA" id="ARBA00004651"/>
    </source>
</evidence>
<feature type="transmembrane region" description="Helical" evidence="7">
    <location>
        <begin position="7"/>
        <end position="28"/>
    </location>
</feature>
<feature type="transmembrane region" description="Helical" evidence="7">
    <location>
        <begin position="81"/>
        <end position="103"/>
    </location>
</feature>
<evidence type="ECO:0000256" key="2">
    <source>
        <dbReference type="ARBA" id="ARBA00009298"/>
    </source>
</evidence>
<reference evidence="9 10" key="1">
    <citation type="submission" date="2023-07" db="EMBL/GenBank/DDBJ databases">
        <title>Functional and genomic diversity of the sorghum phyllosphere microbiome.</title>
        <authorList>
            <person name="Shade A."/>
        </authorList>
    </citation>
    <scope>NUCLEOTIDE SEQUENCE [LARGE SCALE GENOMIC DNA]</scope>
    <source>
        <strain evidence="9 10">SORGH_AS_1064</strain>
    </source>
</reference>
<feature type="domain" description="MgtC/SapB/SrpB/YhiD N-terminal" evidence="8">
    <location>
        <begin position="59"/>
        <end position="177"/>
    </location>
</feature>
<protein>
    <submittedName>
        <fullName evidence="9">Mg2+ transporter-C (MgtC) family protein</fullName>
    </submittedName>
</protein>
<sequence>MLIIIHIWPYCFSVTIRKFYIFLMLSAYDRNHLFHNFNLYSIMKLLGAFTLGNDFLLIFISVLIGLMIGAEREYRNKSAGLRTFILVSFGSCLFTILSLKIGIANPDRLAANIITGIGFLGAGVIFKDDNKIGGITTATTIWATASLGMCLGSGHIYLSLLGMVLVLLVLTSLTYLQDYIDSRHKIREYHITVDVQDGLEYCENIFIRHHLKFSVLRQQYSPDSLSTTWKITGNMQNHDAMVNQMMRDSRIRAYQF</sequence>
<dbReference type="PRINTS" id="PR01837">
    <property type="entry name" value="MGTCSAPBPROT"/>
</dbReference>
<evidence type="ECO:0000313" key="10">
    <source>
        <dbReference type="Proteomes" id="UP001225072"/>
    </source>
</evidence>
<evidence type="ECO:0000256" key="4">
    <source>
        <dbReference type="ARBA" id="ARBA00022692"/>
    </source>
</evidence>
<dbReference type="PANTHER" id="PTHR33778:SF1">
    <property type="entry name" value="MAGNESIUM TRANSPORTER YHID-RELATED"/>
    <property type="match status" value="1"/>
</dbReference>
<evidence type="ECO:0000259" key="8">
    <source>
        <dbReference type="Pfam" id="PF02308"/>
    </source>
</evidence>
<accession>A0ABU0TF71</accession>
<comment type="caution">
    <text evidence="9">The sequence shown here is derived from an EMBL/GenBank/DDBJ whole genome shotgun (WGS) entry which is preliminary data.</text>
</comment>
<keyword evidence="4 7" id="KW-0812">Transmembrane</keyword>
<evidence type="ECO:0000256" key="7">
    <source>
        <dbReference type="SAM" id="Phobius"/>
    </source>
</evidence>
<comment type="similarity">
    <text evidence="2">Belongs to the MgtC/SapB family.</text>
</comment>
<dbReference type="EMBL" id="JAUTAL010000001">
    <property type="protein sequence ID" value="MDQ1095712.1"/>
    <property type="molecule type" value="Genomic_DNA"/>
</dbReference>
<feature type="transmembrane region" description="Helical" evidence="7">
    <location>
        <begin position="155"/>
        <end position="176"/>
    </location>
</feature>
<feature type="transmembrane region" description="Helical" evidence="7">
    <location>
        <begin position="48"/>
        <end position="69"/>
    </location>
</feature>
<keyword evidence="3" id="KW-1003">Cell membrane</keyword>
<evidence type="ECO:0000256" key="5">
    <source>
        <dbReference type="ARBA" id="ARBA00022989"/>
    </source>
</evidence>
<keyword evidence="5 7" id="KW-1133">Transmembrane helix</keyword>
<comment type="subcellular location">
    <subcellularLocation>
        <location evidence="1">Cell membrane</location>
        <topology evidence="1">Multi-pass membrane protein</topology>
    </subcellularLocation>
</comment>
<keyword evidence="10" id="KW-1185">Reference proteome</keyword>
<dbReference type="InterPro" id="IPR003416">
    <property type="entry name" value="MgtC/SapB/SrpB/YhiD_fam"/>
</dbReference>
<proteinExistence type="inferred from homology"/>
<dbReference type="Proteomes" id="UP001225072">
    <property type="component" value="Unassembled WGS sequence"/>
</dbReference>
<dbReference type="PANTHER" id="PTHR33778">
    <property type="entry name" value="PROTEIN MGTC"/>
    <property type="match status" value="1"/>
</dbReference>
<feature type="transmembrane region" description="Helical" evidence="7">
    <location>
        <begin position="109"/>
        <end position="126"/>
    </location>
</feature>
<dbReference type="Pfam" id="PF02308">
    <property type="entry name" value="MgtC"/>
    <property type="match status" value="1"/>
</dbReference>
<dbReference type="InterPro" id="IPR049177">
    <property type="entry name" value="MgtC_SapB_SrpB_YhiD_N"/>
</dbReference>
<evidence type="ECO:0000256" key="3">
    <source>
        <dbReference type="ARBA" id="ARBA00022475"/>
    </source>
</evidence>
<gene>
    <name evidence="9" type="ORF">QE404_000859</name>
</gene>
<organism evidence="9 10">
    <name type="scientific">Chryseobacterium camelliae</name>
    <dbReference type="NCBI Taxonomy" id="1265445"/>
    <lineage>
        <taxon>Bacteria</taxon>
        <taxon>Pseudomonadati</taxon>
        <taxon>Bacteroidota</taxon>
        <taxon>Flavobacteriia</taxon>
        <taxon>Flavobacteriales</taxon>
        <taxon>Weeksellaceae</taxon>
        <taxon>Chryseobacterium group</taxon>
        <taxon>Chryseobacterium</taxon>
    </lineage>
</organism>
<evidence type="ECO:0000256" key="6">
    <source>
        <dbReference type="ARBA" id="ARBA00023136"/>
    </source>
</evidence>
<evidence type="ECO:0000313" key="9">
    <source>
        <dbReference type="EMBL" id="MDQ1095712.1"/>
    </source>
</evidence>
<name>A0ABU0TF71_9FLAO</name>
<keyword evidence="6 7" id="KW-0472">Membrane</keyword>